<dbReference type="Proteomes" id="UP000095085">
    <property type="component" value="Unassembled WGS sequence"/>
</dbReference>
<gene>
    <name evidence="2" type="ORF">HYPBUDRAFT_109059</name>
</gene>
<organism evidence="2 3">
    <name type="scientific">Hyphopichia burtonii NRRL Y-1933</name>
    <dbReference type="NCBI Taxonomy" id="984485"/>
    <lineage>
        <taxon>Eukaryota</taxon>
        <taxon>Fungi</taxon>
        <taxon>Dikarya</taxon>
        <taxon>Ascomycota</taxon>
        <taxon>Saccharomycotina</taxon>
        <taxon>Pichiomycetes</taxon>
        <taxon>Debaryomycetaceae</taxon>
        <taxon>Hyphopichia</taxon>
    </lineage>
</organism>
<sequence length="429" mass="49311">MAEDSIVQEIVKKIQKLDAQDSKIDNYKIILISCSVLLIIIYYYRYLSISKNIPQGYSEDFKSLTILIITLCGWNAILTLISNDMVLNLKHFLKLVNSISNPRIENEVNEFLSGIPNVFSIRNWYVFGKDLRIASFAIISMIFFNLFANSISKAIEYIAFIKSSSFYHHSPNDTSGKKVSFDNTLTTFSYLDNDLCVTKKVKPILQNFVHIDSFKIMKKSIMITLTFILFISILPEKLYLNSTSFLYSSNQLIIKFDHVYYTLITFYIYEVFHKFIKVANHPNFKNFPYLTSMASHFTWGYCSLILSSSIGFILLSGDVLTNVLGLMAQTMISYSSHPNIQSSDTVPRHFVTSIIINYLQHSIGPAINSINDTNLDDSMTSLTNTFIWVKSIFTNCWIVTNFTCFLLLPIFIWIVIIEFKIGYNKSAHF</sequence>
<name>A0A1E4RIN9_9ASCO</name>
<evidence type="ECO:0000256" key="1">
    <source>
        <dbReference type="SAM" id="Phobius"/>
    </source>
</evidence>
<keyword evidence="3" id="KW-1185">Reference proteome</keyword>
<dbReference type="EMBL" id="KV454541">
    <property type="protein sequence ID" value="ODV66965.1"/>
    <property type="molecule type" value="Genomic_DNA"/>
</dbReference>
<evidence type="ECO:0000313" key="3">
    <source>
        <dbReference type="Proteomes" id="UP000095085"/>
    </source>
</evidence>
<feature type="transmembrane region" description="Helical" evidence="1">
    <location>
        <begin position="27"/>
        <end position="44"/>
    </location>
</feature>
<keyword evidence="1" id="KW-1133">Transmembrane helix</keyword>
<feature type="transmembrane region" description="Helical" evidence="1">
    <location>
        <begin position="297"/>
        <end position="317"/>
    </location>
</feature>
<dbReference type="AlphaFoldDB" id="A0A1E4RIN9"/>
<feature type="transmembrane region" description="Helical" evidence="1">
    <location>
        <begin position="221"/>
        <end position="239"/>
    </location>
</feature>
<proteinExistence type="predicted"/>
<keyword evidence="1" id="KW-0472">Membrane</keyword>
<reference evidence="3" key="1">
    <citation type="submission" date="2016-05" db="EMBL/GenBank/DDBJ databases">
        <title>Comparative genomics of biotechnologically important yeasts.</title>
        <authorList>
            <consortium name="DOE Joint Genome Institute"/>
            <person name="Riley R."/>
            <person name="Haridas S."/>
            <person name="Wolfe K.H."/>
            <person name="Lopes M.R."/>
            <person name="Hittinger C.T."/>
            <person name="Goker M."/>
            <person name="Salamov A."/>
            <person name="Wisecaver J."/>
            <person name="Long T.M."/>
            <person name="Aerts A.L."/>
            <person name="Barry K."/>
            <person name="Choi C."/>
            <person name="Clum A."/>
            <person name="Coughlan A.Y."/>
            <person name="Deshpande S."/>
            <person name="Douglass A.P."/>
            <person name="Hanson S.J."/>
            <person name="Klenk H.-P."/>
            <person name="Labutti K."/>
            <person name="Lapidus A."/>
            <person name="Lindquist E."/>
            <person name="Lipzen A."/>
            <person name="Meier-Kolthoff J.P."/>
            <person name="Ohm R.A."/>
            <person name="Otillar R.P."/>
            <person name="Pangilinan J."/>
            <person name="Peng Y."/>
            <person name="Rokas A."/>
            <person name="Rosa C.A."/>
            <person name="Scheuner C."/>
            <person name="Sibirny A.A."/>
            <person name="Slot J.C."/>
            <person name="Stielow J.B."/>
            <person name="Sun H."/>
            <person name="Kurtzman C.P."/>
            <person name="Blackwell M."/>
            <person name="Grigoriev I.V."/>
            <person name="Jeffries T.W."/>
        </authorList>
    </citation>
    <scope>NUCLEOTIDE SEQUENCE [LARGE SCALE GENOMIC DNA]</scope>
    <source>
        <strain evidence="3">NRRL Y-1933</strain>
    </source>
</reference>
<protein>
    <submittedName>
        <fullName evidence="2">Uncharacterized protein</fullName>
    </submittedName>
</protein>
<feature type="transmembrane region" description="Helical" evidence="1">
    <location>
        <begin position="131"/>
        <end position="148"/>
    </location>
</feature>
<dbReference type="RefSeq" id="XP_020076032.1">
    <property type="nucleotide sequence ID" value="XM_020218677.1"/>
</dbReference>
<feature type="transmembrane region" description="Helical" evidence="1">
    <location>
        <begin position="392"/>
        <end position="416"/>
    </location>
</feature>
<feature type="transmembrane region" description="Helical" evidence="1">
    <location>
        <begin position="64"/>
        <end position="82"/>
    </location>
</feature>
<dbReference type="GeneID" id="30993227"/>
<evidence type="ECO:0000313" key="2">
    <source>
        <dbReference type="EMBL" id="ODV66965.1"/>
    </source>
</evidence>
<accession>A0A1E4RIN9</accession>
<keyword evidence="1" id="KW-0812">Transmembrane</keyword>
<dbReference type="OrthoDB" id="10321302at2759"/>